<dbReference type="InterPro" id="IPR003344">
    <property type="entry name" value="Big_1_dom"/>
</dbReference>
<keyword evidence="2" id="KW-1133">Transmembrane helix</keyword>
<dbReference type="Gene3D" id="2.60.40.1120">
    <property type="entry name" value="Carboxypeptidase-like, regulatory domain"/>
    <property type="match status" value="1"/>
</dbReference>
<reference evidence="4 5" key="1">
    <citation type="submission" date="2019-03" db="EMBL/GenBank/DDBJ databases">
        <title>Genomic Encyclopedia of Type Strains, Phase IV (KMG-IV): sequencing the most valuable type-strain genomes for metagenomic binning, comparative biology and taxonomic classification.</title>
        <authorList>
            <person name="Goeker M."/>
        </authorList>
    </citation>
    <scope>NUCLEOTIDE SEQUENCE [LARGE SCALE GENOMIC DNA]</scope>
    <source>
        <strain evidence="4 5">DSM 21667</strain>
    </source>
</reference>
<accession>A0A4R6YL73</accession>
<keyword evidence="5" id="KW-1185">Reference proteome</keyword>
<dbReference type="InterPro" id="IPR044060">
    <property type="entry name" value="Bacterial_rp_domain"/>
</dbReference>
<dbReference type="Pfam" id="PF02369">
    <property type="entry name" value="Big_1"/>
    <property type="match status" value="1"/>
</dbReference>
<evidence type="ECO:0000256" key="2">
    <source>
        <dbReference type="SAM" id="Phobius"/>
    </source>
</evidence>
<name>A0A4R6YL73_9GAMM</name>
<feature type="domain" description="Big-1" evidence="3">
    <location>
        <begin position="984"/>
        <end position="1082"/>
    </location>
</feature>
<gene>
    <name evidence="4" type="ORF">DFR29_12450</name>
</gene>
<feature type="transmembrane region" description="Helical" evidence="2">
    <location>
        <begin position="37"/>
        <end position="60"/>
    </location>
</feature>
<dbReference type="SUPFAM" id="SSF101898">
    <property type="entry name" value="NHL repeat"/>
    <property type="match status" value="1"/>
</dbReference>
<dbReference type="InterPro" id="IPR008964">
    <property type="entry name" value="Invasin/intimin_cell_adhesion"/>
</dbReference>
<proteinExistence type="predicted"/>
<evidence type="ECO:0000256" key="1">
    <source>
        <dbReference type="SAM" id="MobiDB-lite"/>
    </source>
</evidence>
<dbReference type="Gene3D" id="2.80.10.50">
    <property type="match status" value="6"/>
</dbReference>
<keyword evidence="2" id="KW-0472">Membrane</keyword>
<dbReference type="PROSITE" id="PS51127">
    <property type="entry name" value="BIG1"/>
    <property type="match status" value="1"/>
</dbReference>
<dbReference type="SUPFAM" id="SSF63829">
    <property type="entry name" value="Calcium-dependent phosphotriesterase"/>
    <property type="match status" value="1"/>
</dbReference>
<keyword evidence="2" id="KW-0812">Transmembrane</keyword>
<dbReference type="SUPFAM" id="SSF49373">
    <property type="entry name" value="Invasin/intimin cell-adhesion fragments"/>
    <property type="match status" value="1"/>
</dbReference>
<sequence length="1851" mass="190258">MRYVSDSSDEGGACAVPVGRSRGLARARRAGAAARRWAGSLLAFATIALAAVGGLAQAAFDPNANWGIESVAVQPDGRVLVGGPFWGVGGVARAGFARLAADGTVEADYPNVTGGPTYAVAVQADGKALIGGKGLSGSGGLLRINVDGSIDPTFTDAMTGSETAIRVIVPQADGSILIGGSFWSAGGETRNNIARLNADGTLDASFDAGTVVNRTVQDIQVQPDGRIVVAGDYMQLVRLLGNGQRDTAQPLAAITSSETYFSLFRVHVQVDGKILVGGYGPLKFSDGIARGQLVRLNADGSPDTGYASQVTGPGGGVRAPIVRQPDGKILIGGGFTSVGGQPRNYIARLNADGSVDSSLIDPEINQPIAALALQTGGKILIAGDNAFTMVSGLTRNRIARLHPDGRLDNGATAPLVVTPYASAHGAITPASPQSVAEGSKVSFGITPESGYAVAAVTGCGGMRLGNTYVTGWIWNDCTVVASFVAAGDVSFDPDANGYVERIATQPDGKIVVAGWYTRIGNQPKIKIARLDPADGSADPAFMDGSGIYQANTGGDVGYTTVVQPDGKVLFGGDRGLLRINADGTRDIAFVAGLGSGATVKTIVLQPDAKILVAGYGFSTARSGIARLNADGSVDTSFNPEFDRVSGIALEPNGKILLSGVFEGVEQLARVNANGSPDTSFPTIPNGTVDVMVRLANGSYLLGGSTFINLNDGVQPTSHLVRIFANGARDLSFDTVVAGGYGGVETIALQPDGGIVIGGGFGTVNGTTRNNVARLDANGGLDTAFNVPVNGRVTTIAFQADGKILIGGKFTRVEGYVRNNIARLKATGRIDVNAFTVTPLAGANGTITPNGTQTVDPGQTVQLTIVPDAGYVIGHVAGCGGTLSGLVYTTAPVVGHCNVTADFVFETVTYHVTPAAGANGKLLPDTRQAVLFAQTTPFTVVPDAGYYLAAIEGCGGSLAGTVYTTGHVVADCNVIARFHRPAALAAMRGTPQASAVNTAFAVPLTVRVTDASGAPVAGVAVDFAAPASGASATLSAASATTDANGEARVTARANASGGNYVVTAAAQGLQAAFALRNEVVEHGGLELKVTVSTEPPPACGTASEIDAVPGEQINYCFTVTNHSDITLNYHTLTMVTFGFPSQYQYQYWGQDRFFSQREQALPPGGSYRYNRLITAGTQDQAPLFTWSATASLPDYEKDAGAAVPFTDISGTGTAVPALEVYGRYPLRSLPFPITFYGQVFREGALGMLCINNSGSVYLRRGGGDEECPTADVSIPPLLSDNSTMPAVSYPGPYPNGLAVYWDLLGTRGKIYYATLGTAPNRRLIVQWNGKDHALYPNPARGITFQVVFEEGTGKIHYVYDHLTFDVLAEPNPDMGGSATVGLFGYTIGVDLSSPGAPQPFRQHSYSSPVLTDGQAITWTPTDVPRYASSEVLVSVGMPRLAVLPGAIETSAAAAAQVHQALTIGNDGDMDLAWSLAEAAAQAHFPPAARRYVPPAGSRDANGAGFDDAPGLAGGNPQNDPAPRSVFAVPAYAWGGWLSFDAANPTQLVHGAGIARLPDGMAAIDFAGNDFSRQYALGNDGSFAQIEAASGATSVIGMANPVGLTQVWSGLAWDASTDTMFAATTNGQGCAVANASELYTINLATAAATRIGAINTGAAACITSIAVSPEGALYGIDNFNNTLVAIDKTSGQAATIGWLGFNLADGANPNSADFDAASGTLYLLSNNGAVYTVDLVTGLASRVGVLPAIEPEGTPVRGGIDGLSIAVAGGRCAHPAQLPWLTVNQTAGVTPPGARAAIDVTLNAAGLAPGRYEANLCVFSNDRSRSLVRVPVGFTVTVTGDRVFANGFDAATP</sequence>
<protein>
    <submittedName>
        <fullName evidence="4">Putative delta-60 repeat protein</fullName>
    </submittedName>
</protein>
<dbReference type="SUPFAM" id="SSF75011">
    <property type="entry name" value="3-carboxy-cis,cis-mucoante lactonizing enzyme"/>
    <property type="match status" value="1"/>
</dbReference>
<evidence type="ECO:0000259" key="3">
    <source>
        <dbReference type="PROSITE" id="PS51127"/>
    </source>
</evidence>
<dbReference type="Pfam" id="PF17164">
    <property type="entry name" value="DUF5122"/>
    <property type="match status" value="13"/>
</dbReference>
<dbReference type="InterPro" id="IPR013431">
    <property type="entry name" value="Delta_60_rpt"/>
</dbReference>
<evidence type="ECO:0000313" key="4">
    <source>
        <dbReference type="EMBL" id="TDR37753.1"/>
    </source>
</evidence>
<dbReference type="Pfam" id="PF14339">
    <property type="entry name" value="DUF4394"/>
    <property type="match status" value="1"/>
</dbReference>
<evidence type="ECO:0000313" key="5">
    <source>
        <dbReference type="Proteomes" id="UP000295293"/>
    </source>
</evidence>
<dbReference type="SMART" id="SM00634">
    <property type="entry name" value="BID_1"/>
    <property type="match status" value="1"/>
</dbReference>
<dbReference type="Proteomes" id="UP000295293">
    <property type="component" value="Unassembled WGS sequence"/>
</dbReference>
<dbReference type="EMBL" id="SNZH01000024">
    <property type="protein sequence ID" value="TDR37753.1"/>
    <property type="molecule type" value="Genomic_DNA"/>
</dbReference>
<dbReference type="Pfam" id="PF18998">
    <property type="entry name" value="Flg_new_2"/>
    <property type="match status" value="1"/>
</dbReference>
<feature type="region of interest" description="Disordered" evidence="1">
    <location>
        <begin position="1489"/>
        <end position="1518"/>
    </location>
</feature>
<dbReference type="NCBIfam" id="TIGR02608">
    <property type="entry name" value="delta_60_rpt"/>
    <property type="match status" value="13"/>
</dbReference>
<comment type="caution">
    <text evidence="4">The sequence shown here is derived from an EMBL/GenBank/DDBJ whole genome shotgun (WGS) entry which is preliminary data.</text>
</comment>
<dbReference type="InterPro" id="IPR025507">
    <property type="entry name" value="DUF4394"/>
</dbReference>
<organism evidence="4 5">
    <name type="scientific">Tahibacter aquaticus</name>
    <dbReference type="NCBI Taxonomy" id="520092"/>
    <lineage>
        <taxon>Bacteria</taxon>
        <taxon>Pseudomonadati</taxon>
        <taxon>Pseudomonadota</taxon>
        <taxon>Gammaproteobacteria</taxon>
        <taxon>Lysobacterales</taxon>
        <taxon>Rhodanobacteraceae</taxon>
        <taxon>Tahibacter</taxon>
    </lineage>
</organism>